<evidence type="ECO:0008006" key="4">
    <source>
        <dbReference type="Google" id="ProtNLM"/>
    </source>
</evidence>
<dbReference type="EMBL" id="JAVHNQ010000013">
    <property type="protein sequence ID" value="KAK6334163.1"/>
    <property type="molecule type" value="Genomic_DNA"/>
</dbReference>
<proteinExistence type="predicted"/>
<feature type="region of interest" description="Disordered" evidence="1">
    <location>
        <begin position="28"/>
        <end position="52"/>
    </location>
</feature>
<reference evidence="2 3" key="1">
    <citation type="submission" date="2019-10" db="EMBL/GenBank/DDBJ databases">
        <authorList>
            <person name="Palmer J.M."/>
        </authorList>
    </citation>
    <scope>NUCLEOTIDE SEQUENCE [LARGE SCALE GENOMIC DNA]</scope>
    <source>
        <strain evidence="2 3">TWF696</strain>
    </source>
</reference>
<sequence>MAVADVDVASERLCSRCKEPLPLWSVESARDESDLNFTRPPPQSDKTTTTTTVDTITSTTEDVETDSDTTLPDTAEDTEMHALDDYEEDRLHAVSPVSDLLITLRSGRTMHRYLVSSQILRVVSPVWRRYLDPDTPFRKMTDTQEVNGRTHTVMALAADDDDPDTLLAVLAVLHFSADGVPAKIDFGQLRAFAVLCDKYDCVHVLRMWSRSWLNQWAGVALEPGYEDWLFVAKVFGDERNVQELEARLIEESSSLSECGSYFLRSGVEVSTALIPEGVLNRIMKGRERELQRQISLWRRFLQTFVSENAARGCPNWDCVTLSYGSLIRSVEQSGLVLIFNLTEQWHGTIRDFEERSAQIHLANGTRFHGYGWCPVENLNVALRGELERVRSPEDD</sequence>
<evidence type="ECO:0000313" key="2">
    <source>
        <dbReference type="EMBL" id="KAK6334163.1"/>
    </source>
</evidence>
<gene>
    <name evidence="2" type="ORF">TWF696_002665</name>
</gene>
<accession>A0AAV9U2M0</accession>
<evidence type="ECO:0000256" key="1">
    <source>
        <dbReference type="SAM" id="MobiDB-lite"/>
    </source>
</evidence>
<protein>
    <recommendedName>
        <fullName evidence="4">BTB domain-containing protein</fullName>
    </recommendedName>
</protein>
<name>A0AAV9U2M0_9PEZI</name>
<comment type="caution">
    <text evidence="2">The sequence shown here is derived from an EMBL/GenBank/DDBJ whole genome shotgun (WGS) entry which is preliminary data.</text>
</comment>
<evidence type="ECO:0000313" key="3">
    <source>
        <dbReference type="Proteomes" id="UP001375240"/>
    </source>
</evidence>
<dbReference type="AlphaFoldDB" id="A0AAV9U2M0"/>
<keyword evidence="3" id="KW-1185">Reference proteome</keyword>
<organism evidence="2 3">
    <name type="scientific">Orbilia brochopaga</name>
    <dbReference type="NCBI Taxonomy" id="3140254"/>
    <lineage>
        <taxon>Eukaryota</taxon>
        <taxon>Fungi</taxon>
        <taxon>Dikarya</taxon>
        <taxon>Ascomycota</taxon>
        <taxon>Pezizomycotina</taxon>
        <taxon>Orbiliomycetes</taxon>
        <taxon>Orbiliales</taxon>
        <taxon>Orbiliaceae</taxon>
        <taxon>Orbilia</taxon>
    </lineage>
</organism>
<dbReference type="Proteomes" id="UP001375240">
    <property type="component" value="Unassembled WGS sequence"/>
</dbReference>